<keyword evidence="5" id="KW-0997">Cell inner membrane</keyword>
<dbReference type="GO" id="GO:0015627">
    <property type="term" value="C:type II protein secretion system complex"/>
    <property type="evidence" value="ECO:0007669"/>
    <property type="project" value="InterPro"/>
</dbReference>
<dbReference type="SUPFAM" id="SSF103054">
    <property type="entry name" value="General secretion pathway protein M, EpsM"/>
    <property type="match status" value="1"/>
</dbReference>
<organism evidence="11 12">
    <name type="scientific">Agitococcus lubricus</name>
    <dbReference type="NCBI Taxonomy" id="1077255"/>
    <lineage>
        <taxon>Bacteria</taxon>
        <taxon>Pseudomonadati</taxon>
        <taxon>Pseudomonadota</taxon>
        <taxon>Gammaproteobacteria</taxon>
        <taxon>Moraxellales</taxon>
        <taxon>Moraxellaceae</taxon>
        <taxon>Agitococcus</taxon>
    </lineage>
</organism>
<dbReference type="InterPro" id="IPR007690">
    <property type="entry name" value="T2SS_GspM"/>
</dbReference>
<keyword evidence="8 10" id="KW-1133">Transmembrane helix</keyword>
<comment type="subcellular location">
    <subcellularLocation>
        <location evidence="1">Cell inner membrane</location>
        <topology evidence="1">Single-pass membrane protein</topology>
    </subcellularLocation>
</comment>
<gene>
    <name evidence="11" type="ORF">C8N29_11353</name>
</gene>
<evidence type="ECO:0000256" key="1">
    <source>
        <dbReference type="ARBA" id="ARBA00004377"/>
    </source>
</evidence>
<name>A0A2T5IWK1_9GAMM</name>
<evidence type="ECO:0000256" key="9">
    <source>
        <dbReference type="ARBA" id="ARBA00023136"/>
    </source>
</evidence>
<evidence type="ECO:0000256" key="6">
    <source>
        <dbReference type="ARBA" id="ARBA00022692"/>
    </source>
</evidence>
<evidence type="ECO:0000256" key="2">
    <source>
        <dbReference type="ARBA" id="ARBA00010637"/>
    </source>
</evidence>
<comment type="similarity">
    <text evidence="2">Belongs to the GSP M family.</text>
</comment>
<keyword evidence="7" id="KW-0653">Protein transport</keyword>
<proteinExistence type="inferred from homology"/>
<comment type="caution">
    <text evidence="11">The sequence shown here is derived from an EMBL/GenBank/DDBJ whole genome shotgun (WGS) entry which is preliminary data.</text>
</comment>
<evidence type="ECO:0000256" key="10">
    <source>
        <dbReference type="SAM" id="Phobius"/>
    </source>
</evidence>
<dbReference type="AlphaFoldDB" id="A0A2T5IWK1"/>
<dbReference type="EMBL" id="QAON01000013">
    <property type="protein sequence ID" value="PTQ88286.1"/>
    <property type="molecule type" value="Genomic_DNA"/>
</dbReference>
<evidence type="ECO:0000256" key="7">
    <source>
        <dbReference type="ARBA" id="ARBA00022927"/>
    </source>
</evidence>
<dbReference type="Gene3D" id="3.30.1360.100">
    <property type="entry name" value="General secretion pathway protein M, EpsM"/>
    <property type="match status" value="1"/>
</dbReference>
<dbReference type="Pfam" id="PF04612">
    <property type="entry name" value="T2SSM"/>
    <property type="match status" value="1"/>
</dbReference>
<dbReference type="GO" id="GO:0005886">
    <property type="term" value="C:plasma membrane"/>
    <property type="evidence" value="ECO:0007669"/>
    <property type="project" value="UniProtKB-SubCell"/>
</dbReference>
<dbReference type="OrthoDB" id="6624834at2"/>
<feature type="transmembrane region" description="Helical" evidence="10">
    <location>
        <begin position="18"/>
        <end position="37"/>
    </location>
</feature>
<keyword evidence="12" id="KW-1185">Reference proteome</keyword>
<dbReference type="InterPro" id="IPR023229">
    <property type="entry name" value="T2SS_M_periplasmic_sf"/>
</dbReference>
<reference evidence="11 12" key="1">
    <citation type="submission" date="2018-04" db="EMBL/GenBank/DDBJ databases">
        <title>Genomic Encyclopedia of Archaeal and Bacterial Type Strains, Phase II (KMG-II): from individual species to whole genera.</title>
        <authorList>
            <person name="Goeker M."/>
        </authorList>
    </citation>
    <scope>NUCLEOTIDE SEQUENCE [LARGE SCALE GENOMIC DNA]</scope>
    <source>
        <strain evidence="11 12">DSM 5822</strain>
    </source>
</reference>
<evidence type="ECO:0000256" key="3">
    <source>
        <dbReference type="ARBA" id="ARBA00022448"/>
    </source>
</evidence>
<dbReference type="GO" id="GO:0015628">
    <property type="term" value="P:protein secretion by the type II secretion system"/>
    <property type="evidence" value="ECO:0007669"/>
    <property type="project" value="InterPro"/>
</dbReference>
<evidence type="ECO:0000313" key="11">
    <source>
        <dbReference type="EMBL" id="PTQ88286.1"/>
    </source>
</evidence>
<evidence type="ECO:0000256" key="4">
    <source>
        <dbReference type="ARBA" id="ARBA00022475"/>
    </source>
</evidence>
<dbReference type="RefSeq" id="WP_107866395.1">
    <property type="nucleotide sequence ID" value="NZ_QAON01000013.1"/>
</dbReference>
<dbReference type="Proteomes" id="UP000244223">
    <property type="component" value="Unassembled WGS sequence"/>
</dbReference>
<sequence length="149" mass="16161">MPAILEDYLAKLSPRDRVAVIVLAIFVVISCVGLAVLKLHRAADKAQQQAEQEKELYTWLQASMPLLAGGASINGGSVLDTVSASAGVTGITMQRFEPDGDSVRVWLENAEFAKVANWLHSLSQQGINAQEVHFEQNSKGLSVRLVFGR</sequence>
<protein>
    <submittedName>
        <fullName evidence="11">Type II secretory pathway component PulM</fullName>
    </submittedName>
</protein>
<keyword evidence="4" id="KW-1003">Cell membrane</keyword>
<evidence type="ECO:0000256" key="5">
    <source>
        <dbReference type="ARBA" id="ARBA00022519"/>
    </source>
</evidence>
<evidence type="ECO:0000256" key="8">
    <source>
        <dbReference type="ARBA" id="ARBA00022989"/>
    </source>
</evidence>
<keyword evidence="6 10" id="KW-0812">Transmembrane</keyword>
<keyword evidence="3" id="KW-0813">Transport</keyword>
<accession>A0A2T5IWK1</accession>
<evidence type="ECO:0000313" key="12">
    <source>
        <dbReference type="Proteomes" id="UP000244223"/>
    </source>
</evidence>
<keyword evidence="9 10" id="KW-0472">Membrane</keyword>